<dbReference type="PANTHER" id="PTHR37984:SF8">
    <property type="entry name" value="CCHC-TYPE DOMAIN-CONTAINING PROTEIN"/>
    <property type="match status" value="1"/>
</dbReference>
<dbReference type="Pfam" id="PF17917">
    <property type="entry name" value="RT_RNaseH"/>
    <property type="match status" value="1"/>
</dbReference>
<keyword evidence="6" id="KW-0695">RNA-directed DNA polymerase</keyword>
<dbReference type="Proteomes" id="UP000507470">
    <property type="component" value="Unassembled WGS sequence"/>
</dbReference>
<sequence>MSVEKSDESILKKNNDLFELIGELEGYHHIELDKSINSVIHPPRRVPIALHKRFKSEIENRKIRHCGKMLRDFNSTKTVKLSVDALQNGLGAVLLQKELPIECASRALTTSQKNWAQIEKDLYAIVFGCERYHQYAYGMTIEAETDHKPLEAIFK</sequence>
<evidence type="ECO:0000313" key="8">
    <source>
        <dbReference type="EMBL" id="CAC5383571.1"/>
    </source>
</evidence>
<protein>
    <recommendedName>
        <fullName evidence="7">Reverse transcriptase RNase H-like domain-containing protein</fullName>
    </recommendedName>
</protein>
<dbReference type="OrthoDB" id="2286242at2759"/>
<dbReference type="PANTHER" id="PTHR37984">
    <property type="entry name" value="PROTEIN CBG26694"/>
    <property type="match status" value="1"/>
</dbReference>
<evidence type="ECO:0000256" key="5">
    <source>
        <dbReference type="ARBA" id="ARBA00022801"/>
    </source>
</evidence>
<keyword evidence="5" id="KW-0378">Hydrolase</keyword>
<keyword evidence="9" id="KW-1185">Reference proteome</keyword>
<feature type="domain" description="Reverse transcriptase RNase H-like" evidence="7">
    <location>
        <begin position="75"/>
        <end position="154"/>
    </location>
</feature>
<keyword evidence="2" id="KW-0548">Nucleotidyltransferase</keyword>
<keyword evidence="4" id="KW-0255">Endonuclease</keyword>
<dbReference type="GO" id="GO:0004519">
    <property type="term" value="F:endonuclease activity"/>
    <property type="evidence" value="ECO:0007669"/>
    <property type="project" value="UniProtKB-KW"/>
</dbReference>
<dbReference type="EMBL" id="CACVKT020003418">
    <property type="protein sequence ID" value="CAC5383571.1"/>
    <property type="molecule type" value="Genomic_DNA"/>
</dbReference>
<accession>A0A6J8BJK5</accession>
<reference evidence="8 9" key="1">
    <citation type="submission" date="2020-06" db="EMBL/GenBank/DDBJ databases">
        <authorList>
            <person name="Li R."/>
            <person name="Bekaert M."/>
        </authorList>
    </citation>
    <scope>NUCLEOTIDE SEQUENCE [LARGE SCALE GENOMIC DNA]</scope>
    <source>
        <strain evidence="9">wild</strain>
    </source>
</reference>
<name>A0A6J8BJK5_MYTCO</name>
<evidence type="ECO:0000256" key="2">
    <source>
        <dbReference type="ARBA" id="ARBA00022695"/>
    </source>
</evidence>
<proteinExistence type="predicted"/>
<dbReference type="InterPro" id="IPR050951">
    <property type="entry name" value="Retrovirus_Pol_polyprotein"/>
</dbReference>
<dbReference type="SUPFAM" id="SSF56672">
    <property type="entry name" value="DNA/RNA polymerases"/>
    <property type="match status" value="1"/>
</dbReference>
<dbReference type="AlphaFoldDB" id="A0A6J8BJK5"/>
<keyword evidence="1" id="KW-0808">Transferase</keyword>
<evidence type="ECO:0000256" key="3">
    <source>
        <dbReference type="ARBA" id="ARBA00022722"/>
    </source>
</evidence>
<gene>
    <name evidence="8" type="ORF">MCOR_19304</name>
</gene>
<evidence type="ECO:0000259" key="7">
    <source>
        <dbReference type="Pfam" id="PF17917"/>
    </source>
</evidence>
<evidence type="ECO:0000256" key="6">
    <source>
        <dbReference type="ARBA" id="ARBA00022918"/>
    </source>
</evidence>
<keyword evidence="3" id="KW-0540">Nuclease</keyword>
<dbReference type="InterPro" id="IPR043502">
    <property type="entry name" value="DNA/RNA_pol_sf"/>
</dbReference>
<evidence type="ECO:0000256" key="4">
    <source>
        <dbReference type="ARBA" id="ARBA00022759"/>
    </source>
</evidence>
<dbReference type="GO" id="GO:0003964">
    <property type="term" value="F:RNA-directed DNA polymerase activity"/>
    <property type="evidence" value="ECO:0007669"/>
    <property type="project" value="UniProtKB-KW"/>
</dbReference>
<evidence type="ECO:0000313" key="9">
    <source>
        <dbReference type="Proteomes" id="UP000507470"/>
    </source>
</evidence>
<dbReference type="GO" id="GO:0016787">
    <property type="term" value="F:hydrolase activity"/>
    <property type="evidence" value="ECO:0007669"/>
    <property type="project" value="UniProtKB-KW"/>
</dbReference>
<dbReference type="InterPro" id="IPR041373">
    <property type="entry name" value="RT_RNaseH"/>
</dbReference>
<organism evidence="8 9">
    <name type="scientific">Mytilus coruscus</name>
    <name type="common">Sea mussel</name>
    <dbReference type="NCBI Taxonomy" id="42192"/>
    <lineage>
        <taxon>Eukaryota</taxon>
        <taxon>Metazoa</taxon>
        <taxon>Spiralia</taxon>
        <taxon>Lophotrochozoa</taxon>
        <taxon>Mollusca</taxon>
        <taxon>Bivalvia</taxon>
        <taxon>Autobranchia</taxon>
        <taxon>Pteriomorphia</taxon>
        <taxon>Mytilida</taxon>
        <taxon>Mytiloidea</taxon>
        <taxon>Mytilidae</taxon>
        <taxon>Mytilinae</taxon>
        <taxon>Mytilus</taxon>
    </lineage>
</organism>
<evidence type="ECO:0000256" key="1">
    <source>
        <dbReference type="ARBA" id="ARBA00022679"/>
    </source>
</evidence>